<sequence>MSWDNARRHARALESALDTKLASYSRLAADIAGGGRFGGPSRDVLAQEEEGVGGHRLVEEEVEELLEKLEQAIDDLAAQMNSPSQAPSASMQHAAQRHRDNLDDYRREFGRVRAGVEAALARSNLLGSVRKDIDDYKSGLSSQTDALLADRGRIDSSHRMLDETLNQAYATREDFAQQRGMLASIDARMGGVVQQMPGINRLISMISTRRRRDTFILGGVVAFCVLVLIWYLFGW</sequence>
<dbReference type="GO" id="GO:0006888">
    <property type="term" value="P:endoplasmic reticulum to Golgi vesicle-mediated transport"/>
    <property type="evidence" value="ECO:0007669"/>
    <property type="project" value="InterPro"/>
</dbReference>
<dbReference type="GeneID" id="28982703"/>
<evidence type="ECO:0000313" key="12">
    <source>
        <dbReference type="EMBL" id="KLT45278.1"/>
    </source>
</evidence>
<dbReference type="AlphaFoldDB" id="A0A0J0XW61"/>
<keyword evidence="13" id="KW-1185">Reference proteome</keyword>
<evidence type="ECO:0000256" key="8">
    <source>
        <dbReference type="ARBA" id="ARBA00023136"/>
    </source>
</evidence>
<dbReference type="EMBL" id="KQ087182">
    <property type="protein sequence ID" value="KLT45278.1"/>
    <property type="molecule type" value="Genomic_DNA"/>
</dbReference>
<organism evidence="12 13">
    <name type="scientific">Cutaneotrichosporon oleaginosum</name>
    <dbReference type="NCBI Taxonomy" id="879819"/>
    <lineage>
        <taxon>Eukaryota</taxon>
        <taxon>Fungi</taxon>
        <taxon>Dikarya</taxon>
        <taxon>Basidiomycota</taxon>
        <taxon>Agaricomycotina</taxon>
        <taxon>Tremellomycetes</taxon>
        <taxon>Trichosporonales</taxon>
        <taxon>Trichosporonaceae</taxon>
        <taxon>Cutaneotrichosporon</taxon>
    </lineage>
</organism>
<dbReference type="GO" id="GO:0031201">
    <property type="term" value="C:SNARE complex"/>
    <property type="evidence" value="ECO:0007669"/>
    <property type="project" value="TreeGrafter"/>
</dbReference>
<proteinExistence type="inferred from homology"/>
<comment type="function">
    <text evidence="9">Involved in transport from the ER to the Golgi apparatus as well as in intra-Golgi transport. It belongs to a super-family of proteins called t-SNAREs or soluble NSF (N-ethylmaleimide-sensitive factor) attachment protein receptor.</text>
</comment>
<keyword evidence="7 9" id="KW-0333">Golgi apparatus</keyword>
<evidence type="ECO:0000256" key="4">
    <source>
        <dbReference type="ARBA" id="ARBA00022692"/>
    </source>
</evidence>
<dbReference type="Pfam" id="PF12352">
    <property type="entry name" value="V-SNARE_C"/>
    <property type="match status" value="1"/>
</dbReference>
<dbReference type="STRING" id="879819.A0A0J0XW61"/>
<feature type="coiled-coil region" evidence="10">
    <location>
        <begin position="55"/>
        <end position="108"/>
    </location>
</feature>
<comment type="subunit">
    <text evidence="9">Component of several multiprotein Golgi SNARE complexes.</text>
</comment>
<comment type="similarity">
    <text evidence="2 9">Belongs to the GOSR1 family.</text>
</comment>
<evidence type="ECO:0000256" key="7">
    <source>
        <dbReference type="ARBA" id="ARBA00023034"/>
    </source>
</evidence>
<dbReference type="RefSeq" id="XP_018281769.1">
    <property type="nucleotide sequence ID" value="XM_018422100.1"/>
</dbReference>
<evidence type="ECO:0000256" key="10">
    <source>
        <dbReference type="SAM" id="Coils"/>
    </source>
</evidence>
<evidence type="ECO:0000313" key="13">
    <source>
        <dbReference type="Proteomes" id="UP000053611"/>
    </source>
</evidence>
<dbReference type="InterPro" id="IPR023601">
    <property type="entry name" value="Golgi_SNAP_su1"/>
</dbReference>
<evidence type="ECO:0000256" key="9">
    <source>
        <dbReference type="PIRNR" id="PIRNR027109"/>
    </source>
</evidence>
<evidence type="ECO:0000256" key="2">
    <source>
        <dbReference type="ARBA" id="ARBA00008473"/>
    </source>
</evidence>
<dbReference type="GO" id="GO:0005484">
    <property type="term" value="F:SNAP receptor activity"/>
    <property type="evidence" value="ECO:0007669"/>
    <property type="project" value="TreeGrafter"/>
</dbReference>
<feature type="transmembrane region" description="Helical" evidence="11">
    <location>
        <begin position="214"/>
        <end position="233"/>
    </location>
</feature>
<evidence type="ECO:0000256" key="11">
    <source>
        <dbReference type="SAM" id="Phobius"/>
    </source>
</evidence>
<dbReference type="OrthoDB" id="422156at2759"/>
<name>A0A0J0XW61_9TREE</name>
<keyword evidence="3 9" id="KW-0813">Transport</keyword>
<keyword evidence="4 11" id="KW-0812">Transmembrane</keyword>
<dbReference type="PANTHER" id="PTHR21094:SF2">
    <property type="entry name" value="GOLGI SNAP RECEPTOR COMPLEX MEMBER 1"/>
    <property type="match status" value="1"/>
</dbReference>
<protein>
    <recommendedName>
        <fullName evidence="9">Golgi SNAP receptor complex member 1</fullName>
    </recommendedName>
</protein>
<evidence type="ECO:0000256" key="5">
    <source>
        <dbReference type="ARBA" id="ARBA00022927"/>
    </source>
</evidence>
<comment type="subcellular location">
    <subcellularLocation>
        <location evidence="1">Golgi apparatus membrane</location>
        <topology evidence="1">Single-pass type IV membrane protein</topology>
    </subcellularLocation>
</comment>
<dbReference type="PIRSF" id="PIRSF027109">
    <property type="entry name" value="Golgi_SNARE"/>
    <property type="match status" value="1"/>
</dbReference>
<accession>A0A0J0XW61</accession>
<gene>
    <name evidence="12" type="ORF">CC85DRAFT_282765</name>
</gene>
<dbReference type="GO" id="GO:0000139">
    <property type="term" value="C:Golgi membrane"/>
    <property type="evidence" value="ECO:0007669"/>
    <property type="project" value="UniProtKB-SubCell"/>
</dbReference>
<evidence type="ECO:0000256" key="3">
    <source>
        <dbReference type="ARBA" id="ARBA00022448"/>
    </source>
</evidence>
<evidence type="ECO:0000256" key="6">
    <source>
        <dbReference type="ARBA" id="ARBA00022989"/>
    </source>
</evidence>
<dbReference type="GO" id="GO:0015031">
    <property type="term" value="P:protein transport"/>
    <property type="evidence" value="ECO:0007669"/>
    <property type="project" value="UniProtKB-KW"/>
</dbReference>
<keyword evidence="6 11" id="KW-1133">Transmembrane helix</keyword>
<dbReference type="GO" id="GO:0005797">
    <property type="term" value="C:Golgi medial cisterna"/>
    <property type="evidence" value="ECO:0007669"/>
    <property type="project" value="TreeGrafter"/>
</dbReference>
<keyword evidence="10" id="KW-0175">Coiled coil</keyword>
<dbReference type="GO" id="GO:0006906">
    <property type="term" value="P:vesicle fusion"/>
    <property type="evidence" value="ECO:0007669"/>
    <property type="project" value="TreeGrafter"/>
</dbReference>
<dbReference type="PANTHER" id="PTHR21094">
    <property type="entry name" value="GOS-28 SNARE- RELATED"/>
    <property type="match status" value="1"/>
</dbReference>
<keyword evidence="9" id="KW-0931">ER-Golgi transport</keyword>
<reference evidence="12 13" key="1">
    <citation type="submission" date="2015-03" db="EMBL/GenBank/DDBJ databases">
        <title>Genomics and transcriptomics of the oil-accumulating basidiomycete yeast T. oleaginosus allow insights into substrate utilization and the diverse evolutionary trajectories of mating systems in fungi.</title>
        <authorList>
            <consortium name="DOE Joint Genome Institute"/>
            <person name="Kourist R."/>
            <person name="Kracht O."/>
            <person name="Bracharz F."/>
            <person name="Lipzen A."/>
            <person name="Nolan M."/>
            <person name="Ohm R."/>
            <person name="Grigoriev I."/>
            <person name="Sun S."/>
            <person name="Heitman J."/>
            <person name="Bruck T."/>
            <person name="Nowrousian M."/>
        </authorList>
    </citation>
    <scope>NUCLEOTIDE SEQUENCE [LARGE SCALE GENOMIC DNA]</scope>
    <source>
        <strain evidence="12 13">IBC0246</strain>
    </source>
</reference>
<keyword evidence="8 9" id="KW-0472">Membrane</keyword>
<dbReference type="GO" id="GO:0005801">
    <property type="term" value="C:cis-Golgi network"/>
    <property type="evidence" value="ECO:0007669"/>
    <property type="project" value="InterPro"/>
</dbReference>
<dbReference type="Proteomes" id="UP000053611">
    <property type="component" value="Unassembled WGS sequence"/>
</dbReference>
<keyword evidence="5 9" id="KW-0653">Protein transport</keyword>
<dbReference type="GO" id="GO:0048219">
    <property type="term" value="P:inter-Golgi cisterna vesicle-mediated transport"/>
    <property type="evidence" value="ECO:0007669"/>
    <property type="project" value="TreeGrafter"/>
</dbReference>
<evidence type="ECO:0000256" key="1">
    <source>
        <dbReference type="ARBA" id="ARBA00004409"/>
    </source>
</evidence>